<evidence type="ECO:0000313" key="1">
    <source>
        <dbReference type="EMBL" id="MPN05022.1"/>
    </source>
</evidence>
<sequence>MEPVDIFRIFAIFKHVLPLRGRIADMVEDGIQHDFHAAPVAFVHEFFEGFGIAESRIDLQIIDRIVFMVGSSFKNRAEIESVDAQVL</sequence>
<organism evidence="1">
    <name type="scientific">bioreactor metagenome</name>
    <dbReference type="NCBI Taxonomy" id="1076179"/>
    <lineage>
        <taxon>unclassified sequences</taxon>
        <taxon>metagenomes</taxon>
        <taxon>ecological metagenomes</taxon>
    </lineage>
</organism>
<dbReference type="AlphaFoldDB" id="A0A645EUW5"/>
<proteinExistence type="predicted"/>
<gene>
    <name evidence="1" type="ORF">SDC9_152271</name>
</gene>
<reference evidence="1" key="1">
    <citation type="submission" date="2019-08" db="EMBL/GenBank/DDBJ databases">
        <authorList>
            <person name="Kucharzyk K."/>
            <person name="Murdoch R.W."/>
            <person name="Higgins S."/>
            <person name="Loffler F."/>
        </authorList>
    </citation>
    <scope>NUCLEOTIDE SEQUENCE</scope>
</reference>
<dbReference type="EMBL" id="VSSQ01050930">
    <property type="protein sequence ID" value="MPN05022.1"/>
    <property type="molecule type" value="Genomic_DNA"/>
</dbReference>
<comment type="caution">
    <text evidence="1">The sequence shown here is derived from an EMBL/GenBank/DDBJ whole genome shotgun (WGS) entry which is preliminary data.</text>
</comment>
<name>A0A645EUW5_9ZZZZ</name>
<protein>
    <submittedName>
        <fullName evidence="1">Uncharacterized protein</fullName>
    </submittedName>
</protein>
<accession>A0A645EUW5</accession>